<dbReference type="InterPro" id="IPR000014">
    <property type="entry name" value="PAS"/>
</dbReference>
<dbReference type="InterPro" id="IPR005467">
    <property type="entry name" value="His_kinase_dom"/>
</dbReference>
<dbReference type="InterPro" id="IPR004358">
    <property type="entry name" value="Sig_transdc_His_kin-like_C"/>
</dbReference>
<dbReference type="GO" id="GO:0005886">
    <property type="term" value="C:plasma membrane"/>
    <property type="evidence" value="ECO:0007669"/>
    <property type="project" value="TreeGrafter"/>
</dbReference>
<dbReference type="GO" id="GO:0000155">
    <property type="term" value="F:phosphorelay sensor kinase activity"/>
    <property type="evidence" value="ECO:0007669"/>
    <property type="project" value="InterPro"/>
</dbReference>
<dbReference type="CDD" id="cd00130">
    <property type="entry name" value="PAS"/>
    <property type="match status" value="2"/>
</dbReference>
<dbReference type="PROSITE" id="PS50112">
    <property type="entry name" value="PAS"/>
    <property type="match status" value="2"/>
</dbReference>
<dbReference type="InterPro" id="IPR035965">
    <property type="entry name" value="PAS-like_dom_sf"/>
</dbReference>
<dbReference type="InterPro" id="IPR001610">
    <property type="entry name" value="PAC"/>
</dbReference>
<dbReference type="Pfam" id="PF08447">
    <property type="entry name" value="PAS_3"/>
    <property type="match status" value="1"/>
</dbReference>
<evidence type="ECO:0000256" key="5">
    <source>
        <dbReference type="ARBA" id="ARBA00022777"/>
    </source>
</evidence>
<dbReference type="Gene3D" id="1.10.287.130">
    <property type="match status" value="1"/>
</dbReference>
<protein>
    <recommendedName>
        <fullName evidence="2">histidine kinase</fullName>
        <ecNumber evidence="2">2.7.13.3</ecNumber>
    </recommendedName>
</protein>
<comment type="catalytic activity">
    <reaction evidence="1">
        <text>ATP + protein L-histidine = ADP + protein N-phospho-L-histidine.</text>
        <dbReference type="EC" id="2.7.13.3"/>
    </reaction>
</comment>
<dbReference type="GO" id="GO:0016036">
    <property type="term" value="P:cellular response to phosphate starvation"/>
    <property type="evidence" value="ECO:0007669"/>
    <property type="project" value="TreeGrafter"/>
</dbReference>
<dbReference type="AlphaFoldDB" id="A0A0G0JE62"/>
<keyword evidence="5 11" id="KW-0418">Kinase</keyword>
<keyword evidence="7" id="KW-0472">Membrane</keyword>
<dbReference type="InterPro" id="IPR013655">
    <property type="entry name" value="PAS_fold_3"/>
</dbReference>
<accession>A0A0G0JE62</accession>
<evidence type="ECO:0000313" key="12">
    <source>
        <dbReference type="Proteomes" id="UP000034235"/>
    </source>
</evidence>
<name>A0A0G0JE62_9BACT</name>
<gene>
    <name evidence="11" type="ORF">US86_C0007G0003</name>
</gene>
<feature type="domain" description="PAS" evidence="9">
    <location>
        <begin position="135"/>
        <end position="206"/>
    </location>
</feature>
<evidence type="ECO:0000256" key="7">
    <source>
        <dbReference type="ARBA" id="ARBA00023136"/>
    </source>
</evidence>
<dbReference type="SUPFAM" id="SSF47384">
    <property type="entry name" value="Homodimeric domain of signal transducing histidine kinase"/>
    <property type="match status" value="1"/>
</dbReference>
<dbReference type="InterPro" id="IPR003661">
    <property type="entry name" value="HisK_dim/P_dom"/>
</dbReference>
<organism evidence="11 12">
    <name type="scientific">Candidatus Daviesbacteria bacterium GW2011_GWA2_38_24</name>
    <dbReference type="NCBI Taxonomy" id="1618422"/>
    <lineage>
        <taxon>Bacteria</taxon>
        <taxon>Candidatus Daviesiibacteriota</taxon>
    </lineage>
</organism>
<keyword evidence="4" id="KW-0808">Transferase</keyword>
<dbReference type="Pfam" id="PF02518">
    <property type="entry name" value="HATPase_c"/>
    <property type="match status" value="1"/>
</dbReference>
<dbReference type="Pfam" id="PF00512">
    <property type="entry name" value="HisKA"/>
    <property type="match status" value="1"/>
</dbReference>
<evidence type="ECO:0000256" key="1">
    <source>
        <dbReference type="ARBA" id="ARBA00000085"/>
    </source>
</evidence>
<dbReference type="SMART" id="SM00091">
    <property type="entry name" value="PAS"/>
    <property type="match status" value="2"/>
</dbReference>
<dbReference type="PROSITE" id="PS50109">
    <property type="entry name" value="HIS_KIN"/>
    <property type="match status" value="1"/>
</dbReference>
<evidence type="ECO:0000256" key="4">
    <source>
        <dbReference type="ARBA" id="ARBA00022679"/>
    </source>
</evidence>
<dbReference type="Gene3D" id="3.30.450.20">
    <property type="entry name" value="PAS domain"/>
    <property type="match status" value="2"/>
</dbReference>
<reference evidence="11 12" key="1">
    <citation type="journal article" date="2015" name="Nature">
        <title>rRNA introns, odd ribosomes, and small enigmatic genomes across a large radiation of phyla.</title>
        <authorList>
            <person name="Brown C.T."/>
            <person name="Hug L.A."/>
            <person name="Thomas B.C."/>
            <person name="Sharon I."/>
            <person name="Castelle C.J."/>
            <person name="Singh A."/>
            <person name="Wilkins M.J."/>
            <person name="Williams K.H."/>
            <person name="Banfield J.F."/>
        </authorList>
    </citation>
    <scope>NUCLEOTIDE SEQUENCE [LARGE SCALE GENOMIC DNA]</scope>
</reference>
<dbReference type="PATRIC" id="fig|1618422.5.peg.907"/>
<dbReference type="InterPro" id="IPR050351">
    <property type="entry name" value="BphY/WalK/GraS-like"/>
</dbReference>
<dbReference type="InterPro" id="IPR013656">
    <property type="entry name" value="PAS_4"/>
</dbReference>
<dbReference type="SMART" id="SM00387">
    <property type="entry name" value="HATPase_c"/>
    <property type="match status" value="1"/>
</dbReference>
<dbReference type="Proteomes" id="UP000034235">
    <property type="component" value="Unassembled WGS sequence"/>
</dbReference>
<dbReference type="InterPro" id="IPR036890">
    <property type="entry name" value="HATPase_C_sf"/>
</dbReference>
<keyword evidence="6" id="KW-0902">Two-component regulatory system</keyword>
<dbReference type="Pfam" id="PF08448">
    <property type="entry name" value="PAS_4"/>
    <property type="match status" value="1"/>
</dbReference>
<dbReference type="CDD" id="cd00082">
    <property type="entry name" value="HisKA"/>
    <property type="match status" value="1"/>
</dbReference>
<evidence type="ECO:0000313" key="11">
    <source>
        <dbReference type="EMBL" id="KKQ65958.1"/>
    </source>
</evidence>
<proteinExistence type="predicted"/>
<evidence type="ECO:0000256" key="6">
    <source>
        <dbReference type="ARBA" id="ARBA00023012"/>
    </source>
</evidence>
<dbReference type="PROSITE" id="PS50113">
    <property type="entry name" value="PAC"/>
    <property type="match status" value="2"/>
</dbReference>
<dbReference type="InterPro" id="IPR036097">
    <property type="entry name" value="HisK_dim/P_sf"/>
</dbReference>
<dbReference type="SUPFAM" id="SSF55874">
    <property type="entry name" value="ATPase domain of HSP90 chaperone/DNA topoisomerase II/histidine kinase"/>
    <property type="match status" value="1"/>
</dbReference>
<evidence type="ECO:0000256" key="2">
    <source>
        <dbReference type="ARBA" id="ARBA00012438"/>
    </source>
</evidence>
<evidence type="ECO:0000259" key="9">
    <source>
        <dbReference type="PROSITE" id="PS50112"/>
    </source>
</evidence>
<feature type="domain" description="Histidine kinase" evidence="8">
    <location>
        <begin position="267"/>
        <end position="481"/>
    </location>
</feature>
<comment type="caution">
    <text evidence="11">The sequence shown here is derived from an EMBL/GenBank/DDBJ whole genome shotgun (WGS) entry which is preliminary data.</text>
</comment>
<dbReference type="GO" id="GO:0004721">
    <property type="term" value="F:phosphoprotein phosphatase activity"/>
    <property type="evidence" value="ECO:0007669"/>
    <property type="project" value="TreeGrafter"/>
</dbReference>
<dbReference type="Gene3D" id="3.30.565.10">
    <property type="entry name" value="Histidine kinase-like ATPase, C-terminal domain"/>
    <property type="match status" value="1"/>
</dbReference>
<evidence type="ECO:0000256" key="3">
    <source>
        <dbReference type="ARBA" id="ARBA00022553"/>
    </source>
</evidence>
<sequence>MGKNFPDEEHFCLLITNISDVVCLFNPDGDIRFLSPSIEKAIGYFPEERVGKNIFRSPIVHPDDMGELRGMLEQSVANPEKIIKTEFRIKHKNGSFIAVEAIAQNLLNNPRINGIVAVYRNITESKKMEAKIKEERDRVRNYIDVAGVMLVVIGSDLKVQLINKKGAEILGYEEEEIVGKNWFNNFLPKTTGQQVKYKFKNLLKGNLEQMEYYENPVVTRDGEERLIAWNNTFLKDGNGNIIAILSSGEDITERREMEFRKDDFIALASHELKTPVTSLKMFVQVLEKNINHLDASATSGMLSTMDKQIDKLTEIVNGLLDVSRVQQGKLEYERKELPMGELIKETVQSVQRINKTHKIQIDSQTNTKVMVDKSRIGQVLTNLINNAIKYSPNADKIIVSSKKVYGNVIVSVQDFGIGIPKNQQLKVFDRFYQVDNPRAKTYPGLGLGLYISKEIITKHGGELWLESKEGKGSTFYFSLPV</sequence>
<dbReference type="InterPro" id="IPR000700">
    <property type="entry name" value="PAS-assoc_C"/>
</dbReference>
<dbReference type="EC" id="2.7.13.3" evidence="2"/>
<feature type="domain" description="PAC" evidence="10">
    <location>
        <begin position="83"/>
        <end position="134"/>
    </location>
</feature>
<feature type="domain" description="PAC" evidence="10">
    <location>
        <begin position="211"/>
        <end position="263"/>
    </location>
</feature>
<dbReference type="FunFam" id="3.30.565.10:FF:000006">
    <property type="entry name" value="Sensor histidine kinase WalK"/>
    <property type="match status" value="1"/>
</dbReference>
<feature type="domain" description="PAS" evidence="9">
    <location>
        <begin position="7"/>
        <end position="79"/>
    </location>
</feature>
<dbReference type="SUPFAM" id="SSF55785">
    <property type="entry name" value="PYP-like sensor domain (PAS domain)"/>
    <property type="match status" value="2"/>
</dbReference>
<keyword evidence="3" id="KW-0597">Phosphoprotein</keyword>
<evidence type="ECO:0000259" key="8">
    <source>
        <dbReference type="PROSITE" id="PS50109"/>
    </source>
</evidence>
<dbReference type="PANTHER" id="PTHR45453">
    <property type="entry name" value="PHOSPHATE REGULON SENSOR PROTEIN PHOR"/>
    <property type="match status" value="1"/>
</dbReference>
<dbReference type="PRINTS" id="PR00344">
    <property type="entry name" value="BCTRLSENSOR"/>
</dbReference>
<dbReference type="PANTHER" id="PTHR45453:SF1">
    <property type="entry name" value="PHOSPHATE REGULON SENSOR PROTEIN PHOR"/>
    <property type="match status" value="1"/>
</dbReference>
<dbReference type="InterPro" id="IPR003594">
    <property type="entry name" value="HATPase_dom"/>
</dbReference>
<dbReference type="SMART" id="SM00388">
    <property type="entry name" value="HisKA"/>
    <property type="match status" value="1"/>
</dbReference>
<evidence type="ECO:0000259" key="10">
    <source>
        <dbReference type="PROSITE" id="PS50113"/>
    </source>
</evidence>
<dbReference type="CDD" id="cd00075">
    <property type="entry name" value="HATPase"/>
    <property type="match status" value="1"/>
</dbReference>
<dbReference type="SMART" id="SM00086">
    <property type="entry name" value="PAC"/>
    <property type="match status" value="2"/>
</dbReference>
<dbReference type="NCBIfam" id="TIGR00229">
    <property type="entry name" value="sensory_box"/>
    <property type="match status" value="2"/>
</dbReference>
<dbReference type="EMBL" id="LBUP01000007">
    <property type="protein sequence ID" value="KKQ65958.1"/>
    <property type="molecule type" value="Genomic_DNA"/>
</dbReference>